<dbReference type="PROSITE" id="PS50893">
    <property type="entry name" value="ABC_TRANSPORTER_2"/>
    <property type="match status" value="1"/>
</dbReference>
<sequence>MTSIIMSFDNVTFTYAPEDKTVRPAVADLSFAISEGEWIALVGHNGSGKSTIAKLMNGLLFPAAGQVSALGQHMSEENLWDIRSQMGMVFQNPDNQFVGATVQDDVAFALENNGVPHAEMVIRVKESLRQVKMDDYMDHEPHHLSGGQKQRVAIAGALALRPRLLILDEATSMLDPQGRMEVIETIQELREATGLTVISITHDLEEAALADRMIVMNQGHKQMEGTPQQVFRSGSELVRLGLDLPFAMRMSHLLEEAGVQTNGEHMTEDKLVDELWKFYYRK</sequence>
<keyword evidence="11" id="KW-1185">Reference proteome</keyword>
<dbReference type="Gene3D" id="3.40.50.300">
    <property type="entry name" value="P-loop containing nucleotide triphosphate hydrolases"/>
    <property type="match status" value="1"/>
</dbReference>
<dbReference type="InterPro" id="IPR003439">
    <property type="entry name" value="ABC_transporter-like_ATP-bd"/>
</dbReference>
<dbReference type="NCBIfam" id="NF010167">
    <property type="entry name" value="PRK13648.1"/>
    <property type="match status" value="1"/>
</dbReference>
<dbReference type="InterPro" id="IPR003593">
    <property type="entry name" value="AAA+_ATPase"/>
</dbReference>
<evidence type="ECO:0000259" key="9">
    <source>
        <dbReference type="PROSITE" id="PS50893"/>
    </source>
</evidence>
<keyword evidence="6 10" id="KW-0067">ATP-binding</keyword>
<dbReference type="Proteomes" id="UP001597273">
    <property type="component" value="Unassembled WGS sequence"/>
</dbReference>
<dbReference type="NCBIfam" id="TIGR04520">
    <property type="entry name" value="ECF_ATPase_1"/>
    <property type="match status" value="1"/>
</dbReference>
<feature type="domain" description="ABC transporter" evidence="9">
    <location>
        <begin position="6"/>
        <end position="243"/>
    </location>
</feature>
<dbReference type="InterPro" id="IPR050095">
    <property type="entry name" value="ECF_ABC_transporter_ATP-bd"/>
</dbReference>
<dbReference type="PROSITE" id="PS00211">
    <property type="entry name" value="ABC_TRANSPORTER_1"/>
    <property type="match status" value="1"/>
</dbReference>
<proteinExistence type="inferred from homology"/>
<evidence type="ECO:0000256" key="4">
    <source>
        <dbReference type="ARBA" id="ARBA00022475"/>
    </source>
</evidence>
<evidence type="ECO:0000313" key="11">
    <source>
        <dbReference type="Proteomes" id="UP001597273"/>
    </source>
</evidence>
<organism evidence="10 11">
    <name type="scientific">Planococcus chinensis</name>
    <dbReference type="NCBI Taxonomy" id="272917"/>
    <lineage>
        <taxon>Bacteria</taxon>
        <taxon>Bacillati</taxon>
        <taxon>Bacillota</taxon>
        <taxon>Bacilli</taxon>
        <taxon>Bacillales</taxon>
        <taxon>Caryophanaceae</taxon>
        <taxon>Planococcus</taxon>
    </lineage>
</organism>
<keyword evidence="7" id="KW-1278">Translocase</keyword>
<dbReference type="SUPFAM" id="SSF52540">
    <property type="entry name" value="P-loop containing nucleoside triphosphate hydrolases"/>
    <property type="match status" value="1"/>
</dbReference>
<dbReference type="RefSeq" id="WP_204893868.1">
    <property type="nucleotide sequence ID" value="NZ_JBHUFW010000024.1"/>
</dbReference>
<dbReference type="InterPro" id="IPR017871">
    <property type="entry name" value="ABC_transporter-like_CS"/>
</dbReference>
<comment type="subcellular location">
    <subcellularLocation>
        <location evidence="1">Cell membrane</location>
        <topology evidence="1">Peripheral membrane protein</topology>
    </subcellularLocation>
</comment>
<comment type="caution">
    <text evidence="10">The sequence shown here is derived from an EMBL/GenBank/DDBJ whole genome shotgun (WGS) entry which is preliminary data.</text>
</comment>
<dbReference type="InterPro" id="IPR027417">
    <property type="entry name" value="P-loop_NTPase"/>
</dbReference>
<keyword evidence="4" id="KW-1003">Cell membrane</keyword>
<name>A0ABW4QNK6_9BACL</name>
<dbReference type="CDD" id="cd03225">
    <property type="entry name" value="ABC_cobalt_CbiO_domain1"/>
    <property type="match status" value="1"/>
</dbReference>
<dbReference type="PANTHER" id="PTHR43553:SF24">
    <property type="entry name" value="ENERGY-COUPLING FACTOR TRANSPORTER ATP-BINDING PROTEIN ECFA1"/>
    <property type="match status" value="1"/>
</dbReference>
<accession>A0ABW4QNK6</accession>
<evidence type="ECO:0000256" key="2">
    <source>
        <dbReference type="ARBA" id="ARBA00005417"/>
    </source>
</evidence>
<keyword evidence="8" id="KW-0472">Membrane</keyword>
<dbReference type="EMBL" id="JBHUFW010000024">
    <property type="protein sequence ID" value="MFD1864724.1"/>
    <property type="molecule type" value="Genomic_DNA"/>
</dbReference>
<dbReference type="NCBIfam" id="NF010156">
    <property type="entry name" value="PRK13635.1"/>
    <property type="match status" value="1"/>
</dbReference>
<evidence type="ECO:0000256" key="8">
    <source>
        <dbReference type="ARBA" id="ARBA00023136"/>
    </source>
</evidence>
<evidence type="ECO:0000256" key="7">
    <source>
        <dbReference type="ARBA" id="ARBA00022967"/>
    </source>
</evidence>
<keyword evidence="3" id="KW-0813">Transport</keyword>
<reference evidence="11" key="1">
    <citation type="journal article" date="2019" name="Int. J. Syst. Evol. Microbiol.">
        <title>The Global Catalogue of Microorganisms (GCM) 10K type strain sequencing project: providing services to taxonomists for standard genome sequencing and annotation.</title>
        <authorList>
            <consortium name="The Broad Institute Genomics Platform"/>
            <consortium name="The Broad Institute Genome Sequencing Center for Infectious Disease"/>
            <person name="Wu L."/>
            <person name="Ma J."/>
        </authorList>
    </citation>
    <scope>NUCLEOTIDE SEQUENCE [LARGE SCALE GENOMIC DNA]</scope>
    <source>
        <strain evidence="11">CGMCC 1.15475</strain>
    </source>
</reference>
<dbReference type="Pfam" id="PF00005">
    <property type="entry name" value="ABC_tran"/>
    <property type="match status" value="1"/>
</dbReference>
<evidence type="ECO:0000256" key="5">
    <source>
        <dbReference type="ARBA" id="ARBA00022741"/>
    </source>
</evidence>
<evidence type="ECO:0000313" key="10">
    <source>
        <dbReference type="EMBL" id="MFD1864724.1"/>
    </source>
</evidence>
<comment type="similarity">
    <text evidence="2">Belongs to the ABC transporter superfamily.</text>
</comment>
<evidence type="ECO:0000256" key="3">
    <source>
        <dbReference type="ARBA" id="ARBA00022448"/>
    </source>
</evidence>
<gene>
    <name evidence="10" type="ORF">ACFSDB_17660</name>
</gene>
<dbReference type="PANTHER" id="PTHR43553">
    <property type="entry name" value="HEAVY METAL TRANSPORTER"/>
    <property type="match status" value="1"/>
</dbReference>
<evidence type="ECO:0000256" key="1">
    <source>
        <dbReference type="ARBA" id="ARBA00004202"/>
    </source>
</evidence>
<protein>
    <submittedName>
        <fullName evidence="10">Energy-coupling factor ABC transporter ATP-binding protein</fullName>
    </submittedName>
</protein>
<dbReference type="SMART" id="SM00382">
    <property type="entry name" value="AAA"/>
    <property type="match status" value="1"/>
</dbReference>
<dbReference type="InterPro" id="IPR030947">
    <property type="entry name" value="EcfA_1"/>
</dbReference>
<evidence type="ECO:0000256" key="6">
    <source>
        <dbReference type="ARBA" id="ARBA00022840"/>
    </source>
</evidence>
<dbReference type="InterPro" id="IPR015856">
    <property type="entry name" value="ABC_transpr_CbiO/EcfA_su"/>
</dbReference>
<dbReference type="GO" id="GO:0005524">
    <property type="term" value="F:ATP binding"/>
    <property type="evidence" value="ECO:0007669"/>
    <property type="project" value="UniProtKB-KW"/>
</dbReference>
<keyword evidence="5" id="KW-0547">Nucleotide-binding</keyword>